<dbReference type="Proteomes" id="UP001557470">
    <property type="component" value="Unassembled WGS sequence"/>
</dbReference>
<proteinExistence type="predicted"/>
<evidence type="ECO:0000313" key="2">
    <source>
        <dbReference type="EMBL" id="KAL0972892.1"/>
    </source>
</evidence>
<feature type="signal peptide" evidence="1">
    <location>
        <begin position="1"/>
        <end position="23"/>
    </location>
</feature>
<dbReference type="PANTHER" id="PTHR10559">
    <property type="entry name" value="TRANSCOBALAMIN-1/GASTRIC INTRINSIC FACTOR"/>
    <property type="match status" value="1"/>
</dbReference>
<feature type="chain" id="PRO_5044883774" description="DUF4430 domain-containing protein" evidence="1">
    <location>
        <begin position="24"/>
        <end position="138"/>
    </location>
</feature>
<evidence type="ECO:0000256" key="1">
    <source>
        <dbReference type="SAM" id="SignalP"/>
    </source>
</evidence>
<sequence>MRAMTMAMFLSATLLFLVPGILTETLPETKPLQLMIVNSISNAPNVTYSTEIMVRGVLIGAMRRLQQSNADFKFTYTEDFNYGPYLESVNGVAGNNADHTYWELLVKLEDGTVIRPDVGIGCYIPNPTDIIILKFTKW</sequence>
<reference evidence="2 3" key="1">
    <citation type="submission" date="2024-06" db="EMBL/GenBank/DDBJ databases">
        <authorList>
            <person name="Pan Q."/>
            <person name="Wen M."/>
            <person name="Jouanno E."/>
            <person name="Zahm M."/>
            <person name="Klopp C."/>
            <person name="Cabau C."/>
            <person name="Louis A."/>
            <person name="Berthelot C."/>
            <person name="Parey E."/>
            <person name="Roest Crollius H."/>
            <person name="Montfort J."/>
            <person name="Robinson-Rechavi M."/>
            <person name="Bouchez O."/>
            <person name="Lampietro C."/>
            <person name="Lopez Roques C."/>
            <person name="Donnadieu C."/>
            <person name="Postlethwait J."/>
            <person name="Bobe J."/>
            <person name="Verreycken H."/>
            <person name="Guiguen Y."/>
        </authorList>
    </citation>
    <scope>NUCLEOTIDE SEQUENCE [LARGE SCALE GENOMIC DNA]</scope>
    <source>
        <strain evidence="2">Up_M1</strain>
        <tissue evidence="2">Testis</tissue>
    </source>
</reference>
<dbReference type="EMBL" id="JAGEUA010000006">
    <property type="protein sequence ID" value="KAL0972892.1"/>
    <property type="molecule type" value="Genomic_DNA"/>
</dbReference>
<dbReference type="AlphaFoldDB" id="A0ABD0X3B4"/>
<evidence type="ECO:0008006" key="4">
    <source>
        <dbReference type="Google" id="ProtNLM"/>
    </source>
</evidence>
<dbReference type="InterPro" id="IPR051588">
    <property type="entry name" value="Cobalamin_Transport"/>
</dbReference>
<protein>
    <recommendedName>
        <fullName evidence="4">DUF4430 domain-containing protein</fullName>
    </recommendedName>
</protein>
<accession>A0ABD0X3B4</accession>
<dbReference type="PANTHER" id="PTHR10559:SF18">
    <property type="entry name" value="TRANSCOBALAMIN II"/>
    <property type="match status" value="1"/>
</dbReference>
<organism evidence="2 3">
    <name type="scientific">Umbra pygmaea</name>
    <name type="common">Eastern mudminnow</name>
    <dbReference type="NCBI Taxonomy" id="75934"/>
    <lineage>
        <taxon>Eukaryota</taxon>
        <taxon>Metazoa</taxon>
        <taxon>Chordata</taxon>
        <taxon>Craniata</taxon>
        <taxon>Vertebrata</taxon>
        <taxon>Euteleostomi</taxon>
        <taxon>Actinopterygii</taxon>
        <taxon>Neopterygii</taxon>
        <taxon>Teleostei</taxon>
        <taxon>Protacanthopterygii</taxon>
        <taxon>Esociformes</taxon>
        <taxon>Umbridae</taxon>
        <taxon>Umbra</taxon>
    </lineage>
</organism>
<keyword evidence="3" id="KW-1185">Reference proteome</keyword>
<comment type="caution">
    <text evidence="2">The sequence shown here is derived from an EMBL/GenBank/DDBJ whole genome shotgun (WGS) entry which is preliminary data.</text>
</comment>
<evidence type="ECO:0000313" key="3">
    <source>
        <dbReference type="Proteomes" id="UP001557470"/>
    </source>
</evidence>
<dbReference type="Gene3D" id="2.170.130.30">
    <property type="match status" value="1"/>
</dbReference>
<gene>
    <name evidence="2" type="ORF">UPYG_G00196130</name>
</gene>
<name>A0ABD0X3B4_UMBPY</name>
<keyword evidence="1" id="KW-0732">Signal</keyword>